<reference evidence="1" key="2">
    <citation type="submission" date="2023-01" db="EMBL/GenBank/DDBJ databases">
        <authorList>
            <person name="Sun Q."/>
            <person name="Evtushenko L."/>
        </authorList>
    </citation>
    <scope>NUCLEOTIDE SEQUENCE</scope>
    <source>
        <strain evidence="1">VKM Ac-2007</strain>
    </source>
</reference>
<keyword evidence="2" id="KW-1185">Reference proteome</keyword>
<accession>A0A9W6ICT4</accession>
<dbReference type="RefSeq" id="WP_271223556.1">
    <property type="nucleotide sequence ID" value="NZ_BAAAVD010000034.1"/>
</dbReference>
<name>A0A9W6ICT4_9ACTN</name>
<proteinExistence type="predicted"/>
<dbReference type="AlphaFoldDB" id="A0A9W6ICT4"/>
<gene>
    <name evidence="1" type="ORF">GCM10017600_87510</name>
</gene>
<dbReference type="EMBL" id="BSEV01000049">
    <property type="protein sequence ID" value="GLK15338.1"/>
    <property type="molecule type" value="Genomic_DNA"/>
</dbReference>
<protein>
    <submittedName>
        <fullName evidence="1">Uncharacterized protein</fullName>
    </submittedName>
</protein>
<organism evidence="1 2">
    <name type="scientific">Streptosporangium carneum</name>
    <dbReference type="NCBI Taxonomy" id="47481"/>
    <lineage>
        <taxon>Bacteria</taxon>
        <taxon>Bacillati</taxon>
        <taxon>Actinomycetota</taxon>
        <taxon>Actinomycetes</taxon>
        <taxon>Streptosporangiales</taxon>
        <taxon>Streptosporangiaceae</taxon>
        <taxon>Streptosporangium</taxon>
    </lineage>
</organism>
<dbReference type="Proteomes" id="UP001143474">
    <property type="component" value="Unassembled WGS sequence"/>
</dbReference>
<reference evidence="1" key="1">
    <citation type="journal article" date="2014" name="Int. J. Syst. Evol. Microbiol.">
        <title>Complete genome sequence of Corynebacterium casei LMG S-19264T (=DSM 44701T), isolated from a smear-ripened cheese.</title>
        <authorList>
            <consortium name="US DOE Joint Genome Institute (JGI-PGF)"/>
            <person name="Walter F."/>
            <person name="Albersmeier A."/>
            <person name="Kalinowski J."/>
            <person name="Ruckert C."/>
        </authorList>
    </citation>
    <scope>NUCLEOTIDE SEQUENCE</scope>
    <source>
        <strain evidence="1">VKM Ac-2007</strain>
    </source>
</reference>
<evidence type="ECO:0000313" key="2">
    <source>
        <dbReference type="Proteomes" id="UP001143474"/>
    </source>
</evidence>
<comment type="caution">
    <text evidence="1">The sequence shown here is derived from an EMBL/GenBank/DDBJ whole genome shotgun (WGS) entry which is preliminary data.</text>
</comment>
<evidence type="ECO:0000313" key="1">
    <source>
        <dbReference type="EMBL" id="GLK15338.1"/>
    </source>
</evidence>
<sequence>MTSPDATPEGHEAERHRPWPQLGDLALDIARNNRIGVVVGIPGEEGSEWLTYHLQAPGGGMEWSALADASTLRRLPSQISHATTNGQMAYDREARHWTIEIRFHHDDGGSQDGFLILTEEQMAELVDRIRSQESAR</sequence>